<evidence type="ECO:0000313" key="2">
    <source>
        <dbReference type="Proteomes" id="UP000188605"/>
    </source>
</evidence>
<evidence type="ECO:0000313" key="1">
    <source>
        <dbReference type="EMBL" id="ONI38222.1"/>
    </source>
</evidence>
<name>A0ACC8X8L2_9FIRM</name>
<dbReference type="Proteomes" id="UP000188605">
    <property type="component" value="Unassembled WGS sequence"/>
</dbReference>
<gene>
    <name evidence="1" type="ORF">AN396_11265</name>
</gene>
<organism evidence="1 2">
    <name type="scientific">Candidatus Epulonipiscium fishelsonii</name>
    <dbReference type="NCBI Taxonomy" id="77094"/>
    <lineage>
        <taxon>Bacteria</taxon>
        <taxon>Bacillati</taxon>
        <taxon>Bacillota</taxon>
        <taxon>Clostridia</taxon>
        <taxon>Lachnospirales</taxon>
        <taxon>Lachnospiraceae</taxon>
        <taxon>Candidatus Epulonipiscium</taxon>
    </lineage>
</organism>
<keyword evidence="2" id="KW-1185">Reference proteome</keyword>
<proteinExistence type="predicted"/>
<comment type="caution">
    <text evidence="1">The sequence shown here is derived from an EMBL/GenBank/DDBJ whole genome shotgun (WGS) entry which is preliminary data.</text>
</comment>
<dbReference type="EMBL" id="LJDB01000093">
    <property type="protein sequence ID" value="ONI38222.1"/>
    <property type="molecule type" value="Genomic_DNA"/>
</dbReference>
<protein>
    <submittedName>
        <fullName evidence="1">Uncharacterized protein</fullName>
    </submittedName>
</protein>
<accession>A0ACC8X8L2</accession>
<reference evidence="1" key="1">
    <citation type="submission" date="2016-08" db="EMBL/GenBank/DDBJ databases">
        <authorList>
            <person name="Ngugi D.K."/>
            <person name="Miyake S."/>
            <person name="Stingl U."/>
        </authorList>
    </citation>
    <scope>NUCLEOTIDE SEQUENCE</scope>
    <source>
        <strain evidence="1">SCG-B11WGA-EpuloA1</strain>
    </source>
</reference>
<sequence>MRTKDFIKYSKTPDSEKDKMTIPILKKEELEILNLYPNYKVIKKEIMDYIVTHTFTNQIC</sequence>